<feature type="signal peptide" evidence="1">
    <location>
        <begin position="1"/>
        <end position="21"/>
    </location>
</feature>
<dbReference type="OrthoDB" id="1448179at2"/>
<dbReference type="Gene3D" id="1.10.238.10">
    <property type="entry name" value="EF-hand"/>
    <property type="match status" value="1"/>
</dbReference>
<evidence type="ECO:0000256" key="1">
    <source>
        <dbReference type="SAM" id="SignalP"/>
    </source>
</evidence>
<dbReference type="HOGENOM" id="CLU_2329613_0_0_10"/>
<dbReference type="PATRIC" id="fig|1347342.6.peg.3319"/>
<evidence type="ECO:0000313" key="4">
    <source>
        <dbReference type="Proteomes" id="UP000016160"/>
    </source>
</evidence>
<dbReference type="GO" id="GO:0005509">
    <property type="term" value="F:calcium ion binding"/>
    <property type="evidence" value="ECO:0007669"/>
    <property type="project" value="InterPro"/>
</dbReference>
<evidence type="ECO:0000259" key="2">
    <source>
        <dbReference type="PROSITE" id="PS50222"/>
    </source>
</evidence>
<feature type="domain" description="EF-hand" evidence="2">
    <location>
        <begin position="65"/>
        <end position="98"/>
    </location>
</feature>
<organism evidence="3 4">
    <name type="scientific">Formosa agariphila (strain DSM 15362 / KCTC 12365 / LMG 23005 / KMM 3901 / M-2Alg 35-1)</name>
    <dbReference type="NCBI Taxonomy" id="1347342"/>
    <lineage>
        <taxon>Bacteria</taxon>
        <taxon>Pseudomonadati</taxon>
        <taxon>Bacteroidota</taxon>
        <taxon>Flavobacteriia</taxon>
        <taxon>Flavobacteriales</taxon>
        <taxon>Flavobacteriaceae</taxon>
        <taxon>Formosa</taxon>
    </lineage>
</organism>
<dbReference type="EMBL" id="HG315671">
    <property type="protein sequence ID" value="CDF81003.1"/>
    <property type="molecule type" value="Genomic_DNA"/>
</dbReference>
<dbReference type="InterPro" id="IPR002048">
    <property type="entry name" value="EF_hand_dom"/>
</dbReference>
<dbReference type="RefSeq" id="WP_038532434.1">
    <property type="nucleotide sequence ID" value="NZ_HG315671.1"/>
</dbReference>
<dbReference type="InterPro" id="IPR011992">
    <property type="entry name" value="EF-hand-dom_pair"/>
</dbReference>
<dbReference type="PROSITE" id="PS00018">
    <property type="entry name" value="EF_HAND_1"/>
    <property type="match status" value="1"/>
</dbReference>
<keyword evidence="4" id="KW-1185">Reference proteome</keyword>
<accession>T2KR58</accession>
<dbReference type="PROSITE" id="PS50222">
    <property type="entry name" value="EF_HAND_2"/>
    <property type="match status" value="1"/>
</dbReference>
<dbReference type="SUPFAM" id="SSF47473">
    <property type="entry name" value="EF-hand"/>
    <property type="match status" value="1"/>
</dbReference>
<dbReference type="AlphaFoldDB" id="T2KR58"/>
<reference evidence="3 4" key="1">
    <citation type="journal article" date="2013" name="Appl. Environ. Microbiol.">
        <title>The genome of the alga-associated marine flavobacterium Formosa agariphila KMM 3901T reveals a broad potential for degradation of algal polysaccharides.</title>
        <authorList>
            <person name="Mann A.J."/>
            <person name="Hahnke R.L."/>
            <person name="Huang S."/>
            <person name="Werner J."/>
            <person name="Xing P."/>
            <person name="Barbeyron T."/>
            <person name="Huettel B."/>
            <person name="Stueber K."/>
            <person name="Reinhardt R."/>
            <person name="Harder J."/>
            <person name="Gloeckner F.O."/>
            <person name="Amann R.I."/>
            <person name="Teeling H."/>
        </authorList>
    </citation>
    <scope>NUCLEOTIDE SEQUENCE [LARGE SCALE GENOMIC DNA]</scope>
    <source>
        <strain evidence="4">DSM 15362 / KCTC 12365 / LMG 23005 / KMM 3901</strain>
    </source>
</reference>
<dbReference type="Pfam" id="PF13499">
    <property type="entry name" value="EF-hand_7"/>
    <property type="match status" value="1"/>
</dbReference>
<dbReference type="InterPro" id="IPR018247">
    <property type="entry name" value="EF_Hand_1_Ca_BS"/>
</dbReference>
<protein>
    <recommendedName>
        <fullName evidence="2">EF-hand domain-containing protein</fullName>
    </recommendedName>
</protein>
<keyword evidence="1" id="KW-0732">Signal</keyword>
<gene>
    <name evidence="3" type="ORF">BN863_32910</name>
</gene>
<feature type="chain" id="PRO_5004591180" description="EF-hand domain-containing protein" evidence="1">
    <location>
        <begin position="22"/>
        <end position="98"/>
    </location>
</feature>
<name>T2KR58_FORAG</name>
<evidence type="ECO:0000313" key="3">
    <source>
        <dbReference type="EMBL" id="CDF81003.1"/>
    </source>
</evidence>
<sequence length="98" mass="11233">MKLIKIGTLVLGLLAFSNVNAQEKKEKRDPKVVFERLDTNKDAKLSLEELEARDEKVKEGGNEAKKPVDTKTMFERKDKNKDGFLDLEEFSARPPKKK</sequence>
<proteinExistence type="predicted"/>
<dbReference type="Proteomes" id="UP000016160">
    <property type="component" value="Chromosome"/>
</dbReference>